<dbReference type="CDD" id="cd06124">
    <property type="entry name" value="cupin_NimR-like_N"/>
    <property type="match status" value="1"/>
</dbReference>
<dbReference type="InterPro" id="IPR014710">
    <property type="entry name" value="RmlC-like_jellyroll"/>
</dbReference>
<dbReference type="InterPro" id="IPR018060">
    <property type="entry name" value="HTH_AraC"/>
</dbReference>
<dbReference type="EMBL" id="BAAAHQ010000010">
    <property type="protein sequence ID" value="GAA0923652.1"/>
    <property type="molecule type" value="Genomic_DNA"/>
</dbReference>
<evidence type="ECO:0000256" key="1">
    <source>
        <dbReference type="ARBA" id="ARBA00023015"/>
    </source>
</evidence>
<gene>
    <name evidence="5" type="ORF">GCM10009560_23650</name>
</gene>
<evidence type="ECO:0000256" key="3">
    <source>
        <dbReference type="SAM" id="MobiDB-lite"/>
    </source>
</evidence>
<dbReference type="PROSITE" id="PS01124">
    <property type="entry name" value="HTH_ARAC_FAMILY_2"/>
    <property type="match status" value="1"/>
</dbReference>
<dbReference type="Gene3D" id="1.10.10.60">
    <property type="entry name" value="Homeodomain-like"/>
    <property type="match status" value="1"/>
</dbReference>
<dbReference type="SUPFAM" id="SSF51182">
    <property type="entry name" value="RmlC-like cupins"/>
    <property type="match status" value="1"/>
</dbReference>
<feature type="compositionally biased region" description="Basic and acidic residues" evidence="3">
    <location>
        <begin position="1"/>
        <end position="11"/>
    </location>
</feature>
<proteinExistence type="predicted"/>
<dbReference type="Proteomes" id="UP001501578">
    <property type="component" value="Unassembled WGS sequence"/>
</dbReference>
<comment type="caution">
    <text evidence="5">The sequence shown here is derived from an EMBL/GenBank/DDBJ whole genome shotgun (WGS) entry which is preliminary data.</text>
</comment>
<dbReference type="Gene3D" id="2.60.120.10">
    <property type="entry name" value="Jelly Rolls"/>
    <property type="match status" value="1"/>
</dbReference>
<dbReference type="Pfam" id="PF12833">
    <property type="entry name" value="HTH_18"/>
    <property type="match status" value="1"/>
</dbReference>
<protein>
    <submittedName>
        <fullName evidence="5">Helix-turn-helix transcriptional regulator</fullName>
    </submittedName>
</protein>
<sequence length="281" mass="30045">MTGTRAPKERPATPPADTQRPASPPAAPASDPCHTGRPAPPPAVPRHTPAAFTGARPLRPGGAIDAHRHDDHQIAYPRTGVISVTTDAGTWVAAGDRALWIPAGTVHEHRAYGRTDLHLIGLTDNPLGLLRPTLLAVTPLVRELIVTCSQEPGDPLARALLLSRLRPSPGRPVHLPAPRDPRLAAVLALLDADPSDPRPLAGFALAAGTSERTLTRLCRDELGMTFPQWRTRLRLHHALVLLADGAPVTTVAHRCGWSSASAFIDVYRRAFGHTPGRAFTK</sequence>
<keyword evidence="6" id="KW-1185">Reference proteome</keyword>
<name>A0ABP3ZPF6_9ACTN</name>
<reference evidence="6" key="1">
    <citation type="journal article" date="2019" name="Int. J. Syst. Evol. Microbiol.">
        <title>The Global Catalogue of Microorganisms (GCM) 10K type strain sequencing project: providing services to taxonomists for standard genome sequencing and annotation.</title>
        <authorList>
            <consortium name="The Broad Institute Genomics Platform"/>
            <consortium name="The Broad Institute Genome Sequencing Center for Infectious Disease"/>
            <person name="Wu L."/>
            <person name="Ma J."/>
        </authorList>
    </citation>
    <scope>NUCLEOTIDE SEQUENCE [LARGE SCALE GENOMIC DNA]</scope>
    <source>
        <strain evidence="6">JCM 11136</strain>
    </source>
</reference>
<dbReference type="SUPFAM" id="SSF46689">
    <property type="entry name" value="Homeodomain-like"/>
    <property type="match status" value="1"/>
</dbReference>
<dbReference type="InterPro" id="IPR011051">
    <property type="entry name" value="RmlC_Cupin_sf"/>
</dbReference>
<organism evidence="5 6">
    <name type="scientific">Nonomuraea longicatena</name>
    <dbReference type="NCBI Taxonomy" id="83682"/>
    <lineage>
        <taxon>Bacteria</taxon>
        <taxon>Bacillati</taxon>
        <taxon>Actinomycetota</taxon>
        <taxon>Actinomycetes</taxon>
        <taxon>Streptosporangiales</taxon>
        <taxon>Streptosporangiaceae</taxon>
        <taxon>Nonomuraea</taxon>
    </lineage>
</organism>
<accession>A0ABP3ZPF6</accession>
<keyword evidence="2" id="KW-0804">Transcription</keyword>
<dbReference type="Pfam" id="PF07883">
    <property type="entry name" value="Cupin_2"/>
    <property type="match status" value="1"/>
</dbReference>
<dbReference type="PANTHER" id="PTHR11019">
    <property type="entry name" value="HTH-TYPE TRANSCRIPTIONAL REGULATOR NIMR"/>
    <property type="match status" value="1"/>
</dbReference>
<dbReference type="InterPro" id="IPR013096">
    <property type="entry name" value="Cupin_2"/>
</dbReference>
<keyword evidence="1" id="KW-0805">Transcription regulation</keyword>
<dbReference type="RefSeq" id="WP_343949830.1">
    <property type="nucleotide sequence ID" value="NZ_BAAAHQ010000010.1"/>
</dbReference>
<evidence type="ECO:0000259" key="4">
    <source>
        <dbReference type="PROSITE" id="PS01124"/>
    </source>
</evidence>
<evidence type="ECO:0000256" key="2">
    <source>
        <dbReference type="ARBA" id="ARBA00023163"/>
    </source>
</evidence>
<evidence type="ECO:0000313" key="6">
    <source>
        <dbReference type="Proteomes" id="UP001501578"/>
    </source>
</evidence>
<dbReference type="InterPro" id="IPR009057">
    <property type="entry name" value="Homeodomain-like_sf"/>
</dbReference>
<feature type="region of interest" description="Disordered" evidence="3">
    <location>
        <begin position="1"/>
        <end position="65"/>
    </location>
</feature>
<dbReference type="SMART" id="SM00342">
    <property type="entry name" value="HTH_ARAC"/>
    <property type="match status" value="1"/>
</dbReference>
<evidence type="ECO:0000313" key="5">
    <source>
        <dbReference type="EMBL" id="GAA0923652.1"/>
    </source>
</evidence>
<feature type="domain" description="HTH araC/xylS-type" evidence="4">
    <location>
        <begin position="184"/>
        <end position="281"/>
    </location>
</feature>
<dbReference type="PANTHER" id="PTHR11019:SF199">
    <property type="entry name" value="HTH-TYPE TRANSCRIPTIONAL REGULATOR NIMR"/>
    <property type="match status" value="1"/>
</dbReference>